<keyword evidence="4" id="KW-1278">Translocase</keyword>
<accession>A0ABT5HPE0</accession>
<dbReference type="Proteomes" id="UP001214854">
    <property type="component" value="Unassembled WGS sequence"/>
</dbReference>
<keyword evidence="1" id="KW-0813">Transport</keyword>
<dbReference type="RefSeq" id="WP_272746445.1">
    <property type="nucleotide sequence ID" value="NZ_JAQQKX010000001.1"/>
</dbReference>
<evidence type="ECO:0000259" key="6">
    <source>
        <dbReference type="PROSITE" id="PS50893"/>
    </source>
</evidence>
<reference evidence="7 8" key="1">
    <citation type="submission" date="2023-01" db="EMBL/GenBank/DDBJ databases">
        <title>Novel species of the genus Asticcacaulis isolated from rivers.</title>
        <authorList>
            <person name="Lu H."/>
        </authorList>
    </citation>
    <scope>NUCLEOTIDE SEQUENCE [LARGE SCALE GENOMIC DNA]</scope>
    <source>
        <strain evidence="7 8">BYS171W</strain>
    </source>
</reference>
<dbReference type="PROSITE" id="PS00211">
    <property type="entry name" value="ABC_TRANSPORTER_1"/>
    <property type="match status" value="1"/>
</dbReference>
<dbReference type="PROSITE" id="PS50893">
    <property type="entry name" value="ABC_TRANSPORTER_2"/>
    <property type="match status" value="1"/>
</dbReference>
<comment type="caution">
    <text evidence="7">The sequence shown here is derived from an EMBL/GenBank/DDBJ whole genome shotgun (WGS) entry which is preliminary data.</text>
</comment>
<keyword evidence="8" id="KW-1185">Reference proteome</keyword>
<organism evidence="7 8">
    <name type="scientific">Asticcacaulis aquaticus</name>
    <dbReference type="NCBI Taxonomy" id="2984212"/>
    <lineage>
        <taxon>Bacteria</taxon>
        <taxon>Pseudomonadati</taxon>
        <taxon>Pseudomonadota</taxon>
        <taxon>Alphaproteobacteria</taxon>
        <taxon>Caulobacterales</taxon>
        <taxon>Caulobacteraceae</taxon>
        <taxon>Asticcacaulis</taxon>
    </lineage>
</organism>
<proteinExistence type="predicted"/>
<name>A0ABT5HPE0_9CAUL</name>
<evidence type="ECO:0000256" key="3">
    <source>
        <dbReference type="ARBA" id="ARBA00022840"/>
    </source>
</evidence>
<dbReference type="PANTHER" id="PTHR42794:SF1">
    <property type="entry name" value="HEMIN IMPORT ATP-BINDING PROTEIN HMUV"/>
    <property type="match status" value="1"/>
</dbReference>
<dbReference type="SUPFAM" id="SSF52540">
    <property type="entry name" value="P-loop containing nucleoside triphosphate hydrolases"/>
    <property type="match status" value="1"/>
</dbReference>
<sequence>MIEVSALEVRIGATVAVASVEARFDAGRLYGVVGPNGSGKTTLIRALTGLLTPEAGEVRVEGHDVASLSLAQRAARIGYLPQERTIAWDLSVAEIVRLGTKDGNEAVVGEVLTQVGLETLANRGVFSLSGGQRARALLGRLLATRCPVLLLDEPLMALDPAWQRQVLLILKDMAARGHTVIASLHDLGLAAQFCDAVCVMRDGRVAAFGAPEQAFTPEVLAEVFGLSGELRTEAEGLALHLAARPL</sequence>
<dbReference type="Gene3D" id="3.40.50.300">
    <property type="entry name" value="P-loop containing nucleotide triphosphate hydrolases"/>
    <property type="match status" value="1"/>
</dbReference>
<dbReference type="InterPro" id="IPR017871">
    <property type="entry name" value="ABC_transporter-like_CS"/>
</dbReference>
<dbReference type="GO" id="GO:0005524">
    <property type="term" value="F:ATP binding"/>
    <property type="evidence" value="ECO:0007669"/>
    <property type="project" value="UniProtKB-KW"/>
</dbReference>
<protein>
    <submittedName>
        <fullName evidence="7">ABC transporter ATP-binding protein</fullName>
    </submittedName>
</protein>
<evidence type="ECO:0000256" key="5">
    <source>
        <dbReference type="ARBA" id="ARBA00037066"/>
    </source>
</evidence>
<keyword evidence="3 7" id="KW-0067">ATP-binding</keyword>
<comment type="function">
    <text evidence="5">Part of the ABC transporter complex HmuTUV involved in hemin import. Responsible for energy coupling to the transport system.</text>
</comment>
<evidence type="ECO:0000313" key="8">
    <source>
        <dbReference type="Proteomes" id="UP001214854"/>
    </source>
</evidence>
<feature type="domain" description="ABC transporter" evidence="6">
    <location>
        <begin position="2"/>
        <end position="227"/>
    </location>
</feature>
<evidence type="ECO:0000256" key="2">
    <source>
        <dbReference type="ARBA" id="ARBA00022741"/>
    </source>
</evidence>
<dbReference type="EMBL" id="JAQQKX010000001">
    <property type="protein sequence ID" value="MDC7681932.1"/>
    <property type="molecule type" value="Genomic_DNA"/>
</dbReference>
<dbReference type="SMART" id="SM00382">
    <property type="entry name" value="AAA"/>
    <property type="match status" value="1"/>
</dbReference>
<evidence type="ECO:0000313" key="7">
    <source>
        <dbReference type="EMBL" id="MDC7681932.1"/>
    </source>
</evidence>
<dbReference type="CDD" id="cd03214">
    <property type="entry name" value="ABC_Iron-Siderophores_B12_Hemin"/>
    <property type="match status" value="1"/>
</dbReference>
<dbReference type="PANTHER" id="PTHR42794">
    <property type="entry name" value="HEMIN IMPORT ATP-BINDING PROTEIN HMUV"/>
    <property type="match status" value="1"/>
</dbReference>
<dbReference type="InterPro" id="IPR027417">
    <property type="entry name" value="P-loop_NTPase"/>
</dbReference>
<evidence type="ECO:0000256" key="1">
    <source>
        <dbReference type="ARBA" id="ARBA00022448"/>
    </source>
</evidence>
<dbReference type="InterPro" id="IPR003593">
    <property type="entry name" value="AAA+_ATPase"/>
</dbReference>
<keyword evidence="2" id="KW-0547">Nucleotide-binding</keyword>
<dbReference type="Pfam" id="PF00005">
    <property type="entry name" value="ABC_tran"/>
    <property type="match status" value="1"/>
</dbReference>
<evidence type="ECO:0000256" key="4">
    <source>
        <dbReference type="ARBA" id="ARBA00022967"/>
    </source>
</evidence>
<gene>
    <name evidence="7" type="ORF">PQU92_01500</name>
</gene>
<dbReference type="InterPro" id="IPR003439">
    <property type="entry name" value="ABC_transporter-like_ATP-bd"/>
</dbReference>